<organism evidence="2">
    <name type="scientific">Phaffia rhodozyma</name>
    <name type="common">Yeast</name>
    <name type="synonym">Xanthophyllomyces dendrorhous</name>
    <dbReference type="NCBI Taxonomy" id="264483"/>
    <lineage>
        <taxon>Eukaryota</taxon>
        <taxon>Fungi</taxon>
        <taxon>Dikarya</taxon>
        <taxon>Basidiomycota</taxon>
        <taxon>Agaricomycotina</taxon>
        <taxon>Tremellomycetes</taxon>
        <taxon>Cystofilobasidiales</taxon>
        <taxon>Mrakiaceae</taxon>
        <taxon>Phaffia</taxon>
    </lineage>
</organism>
<dbReference type="AlphaFoldDB" id="A0A0F7SG83"/>
<accession>A0A0F7SG83</accession>
<dbReference type="EMBL" id="LN483167">
    <property type="protein sequence ID" value="CDZ96723.1"/>
    <property type="molecule type" value="Genomic_DNA"/>
</dbReference>
<evidence type="ECO:0000313" key="2">
    <source>
        <dbReference type="EMBL" id="CDZ96723.1"/>
    </source>
</evidence>
<sequence length="400" mass="44582">MLSKSVVRSRRSLSTLAASAFLTTNGVACRPSSSSSPSKFSQPKHKLLDKLIRSAGSSTELNKAVRIVQEWTQVSLPPTEVTLAWLNSLLDRARDLNDVPFSLDVLSDPITYGLNLPSQTPPSIFRKLLYNLLHPPVASTSTTSDHDQFHTSRPSRVHLNAFMDLANRHAPGDPLILLLALEGYISLWEEGIGRRVWIEQEIRHYRNRWIPKADGGDIKLTLNAEESAWMINTLDNLRPFVADALLESWGRLEMPDPGVSYLEAHTQRANLPLTSNLLAHYIHLPLHHHPTDPFIILSAIHLYSLDLPRYRDQIDNLLNSLPNENPWAARSSTSGTGSGRELSPVERTRMRSSLDRVGSLLGDKKIFWESFDPVDVEVGVDVGGLSVGRAALDLRSRAIP</sequence>
<proteinExistence type="predicted"/>
<reference evidence="2" key="1">
    <citation type="submission" date="2014-08" db="EMBL/GenBank/DDBJ databases">
        <authorList>
            <person name="Sharma Rahul"/>
            <person name="Thines Marco"/>
        </authorList>
    </citation>
    <scope>NUCLEOTIDE SEQUENCE</scope>
</reference>
<protein>
    <submittedName>
        <fullName evidence="2">Uncharacterized protein</fullName>
    </submittedName>
</protein>
<evidence type="ECO:0000256" key="1">
    <source>
        <dbReference type="SAM" id="MobiDB-lite"/>
    </source>
</evidence>
<name>A0A0F7SG83_PHARH</name>
<feature type="region of interest" description="Disordered" evidence="1">
    <location>
        <begin position="325"/>
        <end position="348"/>
    </location>
</feature>